<sequence>MGGARSKWAAPDPMGGAGFGPDWRVRVWTGGAGSKWGCSAGSGRAVLGPNGRWVPWAVLGSVRTGGAGSKWAALGPMGGTGSGRAVLGLDGRCSIQMGAAGSGRAVLGSVRTGGAGSKWAVLGSAGDRWAWRHRYGAQGRWSALSEGPCAPRARCSSCPRIAPGLLRVSSRVIPFRWVTSKPTFSSCFLPRRTRC</sequence>
<evidence type="ECO:0000313" key="1">
    <source>
        <dbReference type="EMBL" id="BAG64726.1"/>
    </source>
</evidence>
<name>B4E1B4_HUMAN</name>
<protein>
    <submittedName>
        <fullName evidence="1">cDNA FLJ51178</fullName>
    </submittedName>
</protein>
<reference evidence="1" key="1">
    <citation type="submission" date="2007-10" db="EMBL/GenBank/DDBJ databases">
        <title>NEDO human cDNA sequencing project focused on splicing variants.</title>
        <authorList>
            <person name="Wakamatsu A."/>
            <person name="Yamamoto J."/>
            <person name="Kimura K."/>
            <person name="Ishii S."/>
            <person name="Watanabe K."/>
            <person name="Sugiyama A."/>
            <person name="Murakawa K."/>
            <person name="Kaida T."/>
            <person name="Tsuchiya K."/>
            <person name="Fukuzumi Y."/>
            <person name="Kumagai A."/>
            <person name="Oishi Y."/>
            <person name="Yamamoto S."/>
            <person name="Ono Y."/>
            <person name="Komori Y."/>
            <person name="Yamazaki M."/>
            <person name="Kisu Y."/>
            <person name="Nishikawa T."/>
            <person name="Sugano S."/>
            <person name="Nomura N."/>
            <person name="Isogai T."/>
        </authorList>
    </citation>
    <scope>NUCLEOTIDE SEQUENCE</scope>
    <source>
        <tissue evidence="1">Liver</tissue>
    </source>
</reference>
<dbReference type="EMBL" id="AK303756">
    <property type="protein sequence ID" value="BAG64726.1"/>
    <property type="molecule type" value="mRNA"/>
</dbReference>
<organism evidence="1">
    <name type="scientific">Homo sapiens</name>
    <name type="common">Human</name>
    <dbReference type="NCBI Taxonomy" id="9606"/>
    <lineage>
        <taxon>Eukaryota</taxon>
        <taxon>Metazoa</taxon>
        <taxon>Chordata</taxon>
        <taxon>Craniata</taxon>
        <taxon>Vertebrata</taxon>
        <taxon>Euteleostomi</taxon>
        <taxon>Mammalia</taxon>
        <taxon>Eutheria</taxon>
        <taxon>Euarchontoglires</taxon>
        <taxon>Primates</taxon>
        <taxon>Haplorrhini</taxon>
        <taxon>Catarrhini</taxon>
        <taxon>Hominidae</taxon>
        <taxon>Homo</taxon>
    </lineage>
</organism>
<proteinExistence type="evidence at transcript level"/>
<dbReference type="AlphaFoldDB" id="B4E1B4"/>
<accession>B4E1B4</accession>